<sequence length="509" mass="57392">MQNTNNDIDQLNKNYPQPDISVEEAWSKMQIQLNAELPVKSGGVSSVVQKLAKSTLGKISIGVIVVTSIIGIWLYSSKDNPAGVNQINVLQEEGVQNVGGIKTVDGNDSSQNDPTENAPSEQRNKKTISAEDLVDSDRSNVKSRPQSNKQIQKNQEVFNPGLSENEQSQKNNAIHKGVRKGGAIPEIDVRQMTLTNKVKNRKYEDRKDGKSVSSTTMDELLTQKNNKEYKEALARINSSSTNHVVKHNSDWDKKKEDDFCPLIPSLSLKPTKYVSMEIKEKSFIKSTLKIDSVNKKGSGLSFLHFVDAGLQWNIPMVTNANGQYFTGSNGEQQVYKTFVPSIWISKRWNKNEVFLTFVPFQQNFINNKPLSDYTDQSDLSDSLTIINHKTFLFKTMGFGVGVQYNYQITPMFAVGAGLNYNQQGTAVIRQTDTRLMRNLLLRDSVYTVKSSDFIKPNFIAAKLELMYCKRRFDAGLNLQLPLTDQSANPDFSIKSINGQVFFRWRLWTK</sequence>
<proteinExistence type="predicted"/>
<dbReference type="OrthoDB" id="937741at2"/>
<feature type="region of interest" description="Disordered" evidence="1">
    <location>
        <begin position="99"/>
        <end position="125"/>
    </location>
</feature>
<dbReference type="STRING" id="929556.Solca_4034"/>
<evidence type="ECO:0000256" key="2">
    <source>
        <dbReference type="SAM" id="Phobius"/>
    </source>
</evidence>
<feature type="transmembrane region" description="Helical" evidence="2">
    <location>
        <begin position="59"/>
        <end position="76"/>
    </location>
</feature>
<feature type="region of interest" description="Disordered" evidence="1">
    <location>
        <begin position="159"/>
        <end position="178"/>
    </location>
</feature>
<feature type="compositionally biased region" description="Polar residues" evidence="1">
    <location>
        <begin position="142"/>
        <end position="153"/>
    </location>
</feature>
<accession>H8KMN3</accession>
<dbReference type="EMBL" id="CP003349">
    <property type="protein sequence ID" value="AFD09024.1"/>
    <property type="molecule type" value="Genomic_DNA"/>
</dbReference>
<dbReference type="KEGG" id="scn:Solca_4034"/>
<dbReference type="AlphaFoldDB" id="H8KMN3"/>
<feature type="compositionally biased region" description="Polar residues" evidence="1">
    <location>
        <begin position="106"/>
        <end position="121"/>
    </location>
</feature>
<feature type="region of interest" description="Disordered" evidence="1">
    <location>
        <begin position="199"/>
        <end position="223"/>
    </location>
</feature>
<evidence type="ECO:0000256" key="1">
    <source>
        <dbReference type="SAM" id="MobiDB-lite"/>
    </source>
</evidence>
<reference evidence="3" key="1">
    <citation type="submission" date="2012-02" db="EMBL/GenBank/DDBJ databases">
        <title>The complete genome of Solitalea canadensis DSM 3403.</title>
        <authorList>
            <consortium name="US DOE Joint Genome Institute (JGI-PGF)"/>
            <person name="Lucas S."/>
            <person name="Copeland A."/>
            <person name="Lapidus A."/>
            <person name="Glavina del Rio T."/>
            <person name="Dalin E."/>
            <person name="Tice H."/>
            <person name="Bruce D."/>
            <person name="Goodwin L."/>
            <person name="Pitluck S."/>
            <person name="Peters L."/>
            <person name="Ovchinnikova G."/>
            <person name="Lu M."/>
            <person name="Kyrpides N."/>
            <person name="Mavromatis K."/>
            <person name="Ivanova N."/>
            <person name="Brettin T."/>
            <person name="Detter J.C."/>
            <person name="Han C."/>
            <person name="Larimer F."/>
            <person name="Land M."/>
            <person name="Hauser L."/>
            <person name="Markowitz V."/>
            <person name="Cheng J.-F."/>
            <person name="Hugenholtz P."/>
            <person name="Woyke T."/>
            <person name="Wu D."/>
            <person name="Spring S."/>
            <person name="Schroeder M."/>
            <person name="Kopitz M."/>
            <person name="Brambilla E."/>
            <person name="Klenk H.-P."/>
            <person name="Eisen J.A."/>
        </authorList>
    </citation>
    <scope>NUCLEOTIDE SEQUENCE</scope>
    <source>
        <strain evidence="3">DSM 3403</strain>
    </source>
</reference>
<evidence type="ECO:0000313" key="3">
    <source>
        <dbReference type="EMBL" id="AFD09024.1"/>
    </source>
</evidence>
<keyword evidence="4" id="KW-1185">Reference proteome</keyword>
<organism evidence="3 4">
    <name type="scientific">Solitalea canadensis (strain ATCC 29591 / DSM 3403 / JCM 21819 / LMG 8368 / NBRC 15130 / NCIMB 12057 / USAM 9D)</name>
    <name type="common">Flexibacter canadensis</name>
    <dbReference type="NCBI Taxonomy" id="929556"/>
    <lineage>
        <taxon>Bacteria</taxon>
        <taxon>Pseudomonadati</taxon>
        <taxon>Bacteroidota</taxon>
        <taxon>Sphingobacteriia</taxon>
        <taxon>Sphingobacteriales</taxon>
        <taxon>Sphingobacteriaceae</taxon>
        <taxon>Solitalea</taxon>
    </lineage>
</organism>
<feature type="region of interest" description="Disordered" evidence="1">
    <location>
        <begin position="134"/>
        <end position="153"/>
    </location>
</feature>
<feature type="compositionally biased region" description="Basic and acidic residues" evidence="1">
    <location>
        <begin position="201"/>
        <end position="210"/>
    </location>
</feature>
<dbReference type="HOGENOM" id="CLU_535165_0_0_10"/>
<dbReference type="RefSeq" id="WP_014682247.1">
    <property type="nucleotide sequence ID" value="NC_017770.1"/>
</dbReference>
<keyword evidence="2" id="KW-0812">Transmembrane</keyword>
<dbReference type="eggNOG" id="ENOG50333G2">
    <property type="taxonomic scope" value="Bacteria"/>
</dbReference>
<dbReference type="Proteomes" id="UP000007590">
    <property type="component" value="Chromosome"/>
</dbReference>
<feature type="compositionally biased region" description="Polar residues" evidence="1">
    <location>
        <begin position="159"/>
        <end position="172"/>
    </location>
</feature>
<keyword evidence="2" id="KW-0472">Membrane</keyword>
<evidence type="ECO:0000313" key="4">
    <source>
        <dbReference type="Proteomes" id="UP000007590"/>
    </source>
</evidence>
<protein>
    <submittedName>
        <fullName evidence="3">Uncharacterized protein</fullName>
    </submittedName>
</protein>
<name>H8KMN3_SOLCM</name>
<gene>
    <name evidence="3" type="ordered locus">Solca_4034</name>
</gene>
<keyword evidence="2" id="KW-1133">Transmembrane helix</keyword>